<organism evidence="1 2">
    <name type="scientific">Pedobacter yulinensis</name>
    <dbReference type="NCBI Taxonomy" id="2126353"/>
    <lineage>
        <taxon>Bacteria</taxon>
        <taxon>Pseudomonadati</taxon>
        <taxon>Bacteroidota</taxon>
        <taxon>Sphingobacteriia</taxon>
        <taxon>Sphingobacteriales</taxon>
        <taxon>Sphingobacteriaceae</taxon>
        <taxon>Pedobacter</taxon>
    </lineage>
</organism>
<comment type="caution">
    <text evidence="1">The sequence shown here is derived from an EMBL/GenBank/DDBJ whole genome shotgun (WGS) entry which is preliminary data.</text>
</comment>
<gene>
    <name evidence="1" type="ORF">C7T94_18740</name>
</gene>
<dbReference type="Proteomes" id="UP000240912">
    <property type="component" value="Unassembled WGS sequence"/>
</dbReference>
<evidence type="ECO:0008006" key="3">
    <source>
        <dbReference type="Google" id="ProtNLM"/>
    </source>
</evidence>
<evidence type="ECO:0000313" key="1">
    <source>
        <dbReference type="EMBL" id="PST81652.1"/>
    </source>
</evidence>
<proteinExistence type="predicted"/>
<evidence type="ECO:0000313" key="2">
    <source>
        <dbReference type="Proteomes" id="UP000240912"/>
    </source>
</evidence>
<accession>A0A2T3HGV3</accession>
<protein>
    <recommendedName>
        <fullName evidence="3">Fe/B12 periplasmic-binding domain-containing protein</fullName>
    </recommendedName>
</protein>
<keyword evidence="2" id="KW-1185">Reference proteome</keyword>
<dbReference type="OrthoDB" id="794310at2"/>
<name>A0A2T3HGV3_9SPHI</name>
<dbReference type="AlphaFoldDB" id="A0A2T3HGV3"/>
<dbReference type="SUPFAM" id="SSF53807">
    <property type="entry name" value="Helical backbone' metal receptor"/>
    <property type="match status" value="1"/>
</dbReference>
<reference evidence="1 2" key="1">
    <citation type="submission" date="2018-03" db="EMBL/GenBank/DDBJ databases">
        <authorList>
            <person name="Keele B.F."/>
        </authorList>
    </citation>
    <scope>NUCLEOTIDE SEQUENCE [LARGE SCALE GENOMIC DNA]</scope>
    <source>
        <strain evidence="1 2">YL28-9</strain>
    </source>
</reference>
<sequence>MSFLATALSGVKDPQLQEELQERADLVAHKIKFMDLVPVCLLDTSNSPAYQLSEVLQFSGAFLEPNPDGAVFLIYHQENRDLTALMREVPAMLLPGWGAVQNNRVILMDIDAYRWDNAEGMLELIEDLAEMTHPGHFIFGKEGDKWIRFEL</sequence>
<dbReference type="RefSeq" id="WP_107217561.1">
    <property type="nucleotide sequence ID" value="NZ_KZ686273.1"/>
</dbReference>
<dbReference type="EMBL" id="PYLS01000009">
    <property type="protein sequence ID" value="PST81652.1"/>
    <property type="molecule type" value="Genomic_DNA"/>
</dbReference>